<evidence type="ECO:0000313" key="2">
    <source>
        <dbReference type="Proteomes" id="UP001165064"/>
    </source>
</evidence>
<sequence length="79" mass="9009">MLVQQVWLIFSGFINPIAIDAINWKYYIVYCVWLVVEIIVINLSFVETSGKGLEQVAELFGDEAVSIHQVRCSEAKEKC</sequence>
<reference evidence="1" key="1">
    <citation type="submission" date="2023-04" db="EMBL/GenBank/DDBJ databases">
        <title>Ambrosiozyma monospora NBRC 10751.</title>
        <authorList>
            <person name="Ichikawa N."/>
            <person name="Sato H."/>
            <person name="Tonouchi N."/>
        </authorList>
    </citation>
    <scope>NUCLEOTIDE SEQUENCE</scope>
    <source>
        <strain evidence="1">NBRC 10751</strain>
    </source>
</reference>
<proteinExistence type="predicted"/>
<protein>
    <submittedName>
        <fullName evidence="1">Unnamed protein product</fullName>
    </submittedName>
</protein>
<keyword evidence="2" id="KW-1185">Reference proteome</keyword>
<name>A0ACB5U3X6_AMBMO</name>
<comment type="caution">
    <text evidence="1">The sequence shown here is derived from an EMBL/GenBank/DDBJ whole genome shotgun (WGS) entry which is preliminary data.</text>
</comment>
<dbReference type="Proteomes" id="UP001165064">
    <property type="component" value="Unassembled WGS sequence"/>
</dbReference>
<evidence type="ECO:0000313" key="1">
    <source>
        <dbReference type="EMBL" id="GMF01514.1"/>
    </source>
</evidence>
<gene>
    <name evidence="1" type="ORF">Amon02_001127500</name>
</gene>
<dbReference type="EMBL" id="BSXS01011928">
    <property type="protein sequence ID" value="GMF01514.1"/>
    <property type="molecule type" value="Genomic_DNA"/>
</dbReference>
<organism evidence="1 2">
    <name type="scientific">Ambrosiozyma monospora</name>
    <name type="common">Yeast</name>
    <name type="synonym">Endomycopsis monosporus</name>
    <dbReference type="NCBI Taxonomy" id="43982"/>
    <lineage>
        <taxon>Eukaryota</taxon>
        <taxon>Fungi</taxon>
        <taxon>Dikarya</taxon>
        <taxon>Ascomycota</taxon>
        <taxon>Saccharomycotina</taxon>
        <taxon>Pichiomycetes</taxon>
        <taxon>Pichiales</taxon>
        <taxon>Pichiaceae</taxon>
        <taxon>Ambrosiozyma</taxon>
    </lineage>
</organism>
<accession>A0ACB5U3X6</accession>